<dbReference type="Gene3D" id="3.30.420.10">
    <property type="entry name" value="Ribonuclease H-like superfamily/Ribonuclease H"/>
    <property type="match status" value="1"/>
</dbReference>
<gene>
    <name evidence="2" type="ORF">ACA1_131170</name>
</gene>
<dbReference type="SUPFAM" id="SSF53098">
    <property type="entry name" value="Ribonuclease H-like"/>
    <property type="match status" value="1"/>
</dbReference>
<dbReference type="InterPro" id="IPR041588">
    <property type="entry name" value="Integrase_H2C2"/>
</dbReference>
<dbReference type="GO" id="GO:0015074">
    <property type="term" value="P:DNA integration"/>
    <property type="evidence" value="ECO:0007669"/>
    <property type="project" value="InterPro"/>
</dbReference>
<dbReference type="STRING" id="1257118.L8GPV3"/>
<accession>L8GPV3</accession>
<dbReference type="PANTHER" id="PTHR37984">
    <property type="entry name" value="PROTEIN CBG26694"/>
    <property type="match status" value="1"/>
</dbReference>
<evidence type="ECO:0000313" key="3">
    <source>
        <dbReference type="Proteomes" id="UP000011083"/>
    </source>
</evidence>
<sequence>MSYFSVSPTGRRTMISFGTYSSICMMKPSPTMLHARGALQQRWRSALFVMACCIGLGGHNVQRSPPAPVYNWRSLQKCGRPSCSHTTMTSWHLGVNRTIDALRRLYWWPGMYPDIEKWVLECVTCQARKNPAERKKGLMMPMPTVSRPFQRVGMDLITSFPLSARGNKYLLIFMDYLTKWPEAVALPNKKADTVARAFVEHVVCRHGAPESLLSDRGKEFMNRVLKEVNALLKISKLNTSPYHPQTDGMVERFNSTIENMLSKFVSDDQKDWDVLVPYVLFAYRSTTHEVTGESPFFLMYGREPYFPLDITLSLQVNDDMRSVRVYRHELVTRLIQAHRVASERMKEAGERSKKRYDTTRMDHTYLVADLVWMFMFGLEPATSCQTCPVGQVAHVEQRSTPNSLLLLKDLS</sequence>
<dbReference type="InterPro" id="IPR001584">
    <property type="entry name" value="Integrase_cat-core"/>
</dbReference>
<reference evidence="2 3" key="1">
    <citation type="journal article" date="2013" name="Genome Biol.">
        <title>Genome of Acanthamoeba castellanii highlights extensive lateral gene transfer and early evolution of tyrosine kinase signaling.</title>
        <authorList>
            <person name="Clarke M."/>
            <person name="Lohan A.J."/>
            <person name="Liu B."/>
            <person name="Lagkouvardos I."/>
            <person name="Roy S."/>
            <person name="Zafar N."/>
            <person name="Bertelli C."/>
            <person name="Schilde C."/>
            <person name="Kianianmomeni A."/>
            <person name="Burglin T.R."/>
            <person name="Frech C."/>
            <person name="Turcotte B."/>
            <person name="Kopec K.O."/>
            <person name="Synnott J.M."/>
            <person name="Choo C."/>
            <person name="Paponov I."/>
            <person name="Finkler A."/>
            <person name="Soon Heng Tan C."/>
            <person name="Hutchins A.P."/>
            <person name="Weinmeier T."/>
            <person name="Rattei T."/>
            <person name="Chu J.S."/>
            <person name="Gimenez G."/>
            <person name="Irimia M."/>
            <person name="Rigden D.J."/>
            <person name="Fitzpatrick D.A."/>
            <person name="Lorenzo-Morales J."/>
            <person name="Bateman A."/>
            <person name="Chiu C.H."/>
            <person name="Tang P."/>
            <person name="Hegemann P."/>
            <person name="Fromm H."/>
            <person name="Raoult D."/>
            <person name="Greub G."/>
            <person name="Miranda-Saavedra D."/>
            <person name="Chen N."/>
            <person name="Nash P."/>
            <person name="Ginger M.L."/>
            <person name="Horn M."/>
            <person name="Schaap P."/>
            <person name="Caler L."/>
            <person name="Loftus B."/>
        </authorList>
    </citation>
    <scope>NUCLEOTIDE SEQUENCE [LARGE SCALE GENOMIC DNA]</scope>
    <source>
        <strain evidence="2 3">Neff</strain>
    </source>
</reference>
<dbReference type="GeneID" id="14914716"/>
<keyword evidence="3" id="KW-1185">Reference proteome</keyword>
<dbReference type="Pfam" id="PF00665">
    <property type="entry name" value="rve"/>
    <property type="match status" value="1"/>
</dbReference>
<dbReference type="Gene3D" id="1.10.340.70">
    <property type="match status" value="1"/>
</dbReference>
<dbReference type="InterPro" id="IPR050951">
    <property type="entry name" value="Retrovirus_Pol_polyprotein"/>
</dbReference>
<dbReference type="PANTHER" id="PTHR37984:SF15">
    <property type="entry name" value="INTEGRASE CATALYTIC DOMAIN-CONTAINING PROTEIN"/>
    <property type="match status" value="1"/>
</dbReference>
<dbReference type="EMBL" id="KB008070">
    <property type="protein sequence ID" value="ELR14136.1"/>
    <property type="molecule type" value="Genomic_DNA"/>
</dbReference>
<dbReference type="PROSITE" id="PS50994">
    <property type="entry name" value="INTEGRASE"/>
    <property type="match status" value="1"/>
</dbReference>
<dbReference type="OrthoDB" id="16365at2759"/>
<dbReference type="VEuPathDB" id="AmoebaDB:ACA1_131170"/>
<dbReference type="RefSeq" id="XP_004336149.1">
    <property type="nucleotide sequence ID" value="XM_004336101.1"/>
</dbReference>
<organism evidence="2 3">
    <name type="scientific">Acanthamoeba castellanii (strain ATCC 30010 / Neff)</name>
    <dbReference type="NCBI Taxonomy" id="1257118"/>
    <lineage>
        <taxon>Eukaryota</taxon>
        <taxon>Amoebozoa</taxon>
        <taxon>Discosea</taxon>
        <taxon>Longamoebia</taxon>
        <taxon>Centramoebida</taxon>
        <taxon>Acanthamoebidae</taxon>
        <taxon>Acanthamoeba</taxon>
    </lineage>
</organism>
<feature type="domain" description="Integrase catalytic" evidence="1">
    <location>
        <begin position="144"/>
        <end position="303"/>
    </location>
</feature>
<dbReference type="Proteomes" id="UP000011083">
    <property type="component" value="Unassembled WGS sequence"/>
</dbReference>
<name>L8GPV3_ACACF</name>
<evidence type="ECO:0000313" key="2">
    <source>
        <dbReference type="EMBL" id="ELR14136.1"/>
    </source>
</evidence>
<dbReference type="Pfam" id="PF17921">
    <property type="entry name" value="Integrase_H2C2"/>
    <property type="match status" value="1"/>
</dbReference>
<dbReference type="AlphaFoldDB" id="L8GPV3"/>
<dbReference type="KEGG" id="acan:ACA1_131170"/>
<evidence type="ECO:0000259" key="1">
    <source>
        <dbReference type="PROSITE" id="PS50994"/>
    </source>
</evidence>
<proteinExistence type="predicted"/>
<dbReference type="FunFam" id="3.30.420.10:FF:000032">
    <property type="entry name" value="Retrovirus-related Pol polyprotein from transposon 297-like Protein"/>
    <property type="match status" value="1"/>
</dbReference>
<dbReference type="GO" id="GO:0003676">
    <property type="term" value="F:nucleic acid binding"/>
    <property type="evidence" value="ECO:0007669"/>
    <property type="project" value="InterPro"/>
</dbReference>
<dbReference type="InterPro" id="IPR036397">
    <property type="entry name" value="RNaseH_sf"/>
</dbReference>
<dbReference type="InterPro" id="IPR012337">
    <property type="entry name" value="RNaseH-like_sf"/>
</dbReference>
<dbReference type="OMA" id="IDIAQIC"/>
<protein>
    <submittedName>
        <fullName evidence="2">Integrase core domain containing protein</fullName>
    </submittedName>
</protein>